<accession>A0A8S5RDM6</accession>
<feature type="transmembrane region" description="Helical" evidence="1">
    <location>
        <begin position="21"/>
        <end position="44"/>
    </location>
</feature>
<evidence type="ECO:0000313" key="2">
    <source>
        <dbReference type="EMBL" id="DAE29510.1"/>
    </source>
</evidence>
<proteinExistence type="predicted"/>
<organism evidence="2">
    <name type="scientific">virus sp. ctkyY8</name>
    <dbReference type="NCBI Taxonomy" id="2827995"/>
    <lineage>
        <taxon>Viruses</taxon>
    </lineage>
</organism>
<reference evidence="2" key="1">
    <citation type="journal article" date="2021" name="Proc. Natl. Acad. Sci. U.S.A.">
        <title>A Catalog of Tens of Thousands of Viruses from Human Metagenomes Reveals Hidden Associations with Chronic Diseases.</title>
        <authorList>
            <person name="Tisza M.J."/>
            <person name="Buck C.B."/>
        </authorList>
    </citation>
    <scope>NUCLEOTIDE SEQUENCE</scope>
    <source>
        <strain evidence="2">CtkyY8</strain>
    </source>
</reference>
<keyword evidence="1" id="KW-0812">Transmembrane</keyword>
<sequence>MREFLYFSEIYELFKVSLHQCVDIIAGNHILLCFMVIKVVVVFIDEVGWVIHKNKN</sequence>
<evidence type="ECO:0000256" key="1">
    <source>
        <dbReference type="SAM" id="Phobius"/>
    </source>
</evidence>
<keyword evidence="1" id="KW-1133">Transmembrane helix</keyword>
<dbReference type="EMBL" id="BK059095">
    <property type="protein sequence ID" value="DAE29510.1"/>
    <property type="molecule type" value="Genomic_DNA"/>
</dbReference>
<protein>
    <submittedName>
        <fullName evidence="2">Uncharacterized protein</fullName>
    </submittedName>
</protein>
<keyword evidence="1" id="KW-0472">Membrane</keyword>
<name>A0A8S5RDM6_9VIRU</name>